<name>A0A929RN72_9ACTO</name>
<gene>
    <name evidence="2" type="ORF">HXK09_02180</name>
</gene>
<evidence type="ECO:0000256" key="1">
    <source>
        <dbReference type="SAM" id="MobiDB-lite"/>
    </source>
</evidence>
<evidence type="ECO:0000313" key="3">
    <source>
        <dbReference type="Proteomes" id="UP000759246"/>
    </source>
</evidence>
<sequence length="246" mass="24782">MNLWPRRIITGLGLLLIVALLVWGIVALAGAVIAAVSPEPTSQSSAQSAQSDTVDSSGYTLARGQQATADGLLTDGTVIEIPACLDRDVTVSVAASEAASGSPMPVSVTLQNKGSVACSTSLSNYALLVSSGGHQVYDSARCTQDESSAMTLLVRPGGSWTGSLVWDGHVYVDGCTEPAGGASVASTGTYKVTVTRAGREVSSAVADVTSPPRPQSGAQSGAQSGETTAAQSGETTAAQSGVRQTH</sequence>
<comment type="caution">
    <text evidence="2">The sequence shown here is derived from an EMBL/GenBank/DDBJ whole genome shotgun (WGS) entry which is preliminary data.</text>
</comment>
<reference evidence="2" key="1">
    <citation type="submission" date="2020-04" db="EMBL/GenBank/DDBJ databases">
        <title>Deep metagenomics examines the oral microbiome during advanced dental caries in children, revealing novel taxa and co-occurrences with host molecules.</title>
        <authorList>
            <person name="Baker J.L."/>
            <person name="Morton J.T."/>
            <person name="Dinis M."/>
            <person name="Alvarez R."/>
            <person name="Tran N.C."/>
            <person name="Knight R."/>
            <person name="Edlund A."/>
        </authorList>
    </citation>
    <scope>NUCLEOTIDE SEQUENCE</scope>
    <source>
        <strain evidence="2">JCVI_30_bin.13</strain>
    </source>
</reference>
<feature type="compositionally biased region" description="Polar residues" evidence="1">
    <location>
        <begin position="216"/>
        <end position="246"/>
    </location>
</feature>
<accession>A0A929RN72</accession>
<dbReference type="Proteomes" id="UP000759246">
    <property type="component" value="Unassembled WGS sequence"/>
</dbReference>
<organism evidence="2 3">
    <name type="scientific">Actinomyces bouchesdurhonensis</name>
    <dbReference type="NCBI Taxonomy" id="1852361"/>
    <lineage>
        <taxon>Bacteria</taxon>
        <taxon>Bacillati</taxon>
        <taxon>Actinomycetota</taxon>
        <taxon>Actinomycetes</taxon>
        <taxon>Actinomycetales</taxon>
        <taxon>Actinomycetaceae</taxon>
        <taxon>Actinomyces</taxon>
    </lineage>
</organism>
<proteinExistence type="predicted"/>
<feature type="region of interest" description="Disordered" evidence="1">
    <location>
        <begin position="201"/>
        <end position="246"/>
    </location>
</feature>
<dbReference type="EMBL" id="JABZGF010000030">
    <property type="protein sequence ID" value="MBF0965973.1"/>
    <property type="molecule type" value="Genomic_DNA"/>
</dbReference>
<protein>
    <submittedName>
        <fullName evidence="2">Uncharacterized protein</fullName>
    </submittedName>
</protein>
<dbReference type="AlphaFoldDB" id="A0A929RN72"/>
<evidence type="ECO:0000313" key="2">
    <source>
        <dbReference type="EMBL" id="MBF0965973.1"/>
    </source>
</evidence>